<dbReference type="AlphaFoldDB" id="A0A6H5H694"/>
<dbReference type="GO" id="GO:0005634">
    <property type="term" value="C:nucleus"/>
    <property type="evidence" value="ECO:0007669"/>
    <property type="project" value="UniProtKB-SubCell"/>
</dbReference>
<evidence type="ECO:0000256" key="8">
    <source>
        <dbReference type="RuleBase" id="RU000682"/>
    </source>
</evidence>
<dbReference type="InterPro" id="IPR017970">
    <property type="entry name" value="Homeobox_CS"/>
</dbReference>
<evidence type="ECO:0000259" key="11">
    <source>
        <dbReference type="PROSITE" id="PS50071"/>
    </source>
</evidence>
<dbReference type="FunFam" id="1.10.10.60:FF:000256">
    <property type="entry name" value="Even-skipped homeobox 1"/>
    <property type="match status" value="1"/>
</dbReference>
<dbReference type="SMART" id="SM00389">
    <property type="entry name" value="HOX"/>
    <property type="match status" value="1"/>
</dbReference>
<dbReference type="PRINTS" id="PR00024">
    <property type="entry name" value="HOMEOBOX"/>
</dbReference>
<dbReference type="InterPro" id="IPR052002">
    <property type="entry name" value="Even-skipped_HD"/>
</dbReference>
<evidence type="ECO:0000256" key="5">
    <source>
        <dbReference type="ARBA" id="ARBA00023242"/>
    </source>
</evidence>
<gene>
    <name evidence="12" type="ORF">NTEN_LOCUS14296</name>
</gene>
<keyword evidence="10" id="KW-0472">Membrane</keyword>
<reference evidence="12 13" key="1">
    <citation type="submission" date="2020-02" db="EMBL/GenBank/DDBJ databases">
        <authorList>
            <person name="Ferguson B K."/>
        </authorList>
    </citation>
    <scope>NUCLEOTIDE SEQUENCE [LARGE SCALE GENOMIC DNA]</scope>
</reference>
<protein>
    <recommendedName>
        <fullName evidence="11">Homeobox domain-containing protein</fullName>
    </recommendedName>
</protein>
<proteinExistence type="inferred from homology"/>
<dbReference type="PANTHER" id="PTHR46294">
    <property type="entry name" value="SEGMENTATION PROTEIN EVEN-SKIPPED"/>
    <property type="match status" value="1"/>
</dbReference>
<dbReference type="GO" id="GO:0000978">
    <property type="term" value="F:RNA polymerase II cis-regulatory region sequence-specific DNA binding"/>
    <property type="evidence" value="ECO:0007669"/>
    <property type="project" value="TreeGrafter"/>
</dbReference>
<comment type="subcellular location">
    <subcellularLocation>
        <location evidence="1 7 8">Nucleus</location>
    </subcellularLocation>
</comment>
<feature type="region of interest" description="Disordered" evidence="9">
    <location>
        <begin position="47"/>
        <end position="85"/>
    </location>
</feature>
<name>A0A6H5H694_9HEMI</name>
<evidence type="ECO:0000256" key="3">
    <source>
        <dbReference type="ARBA" id="ARBA00023125"/>
    </source>
</evidence>
<dbReference type="PANTHER" id="PTHR46294:SF4">
    <property type="entry name" value="SEGMENTATION PROTEIN EVEN-SKIPPED"/>
    <property type="match status" value="1"/>
</dbReference>
<keyword evidence="3 7" id="KW-0238">DNA-binding</keyword>
<evidence type="ECO:0000256" key="9">
    <source>
        <dbReference type="SAM" id="MobiDB-lite"/>
    </source>
</evidence>
<evidence type="ECO:0000256" key="2">
    <source>
        <dbReference type="ARBA" id="ARBA00022473"/>
    </source>
</evidence>
<dbReference type="PROSITE" id="PS50071">
    <property type="entry name" value="HOMEOBOX_2"/>
    <property type="match status" value="1"/>
</dbReference>
<dbReference type="PROSITE" id="PS00027">
    <property type="entry name" value="HOMEOBOX_1"/>
    <property type="match status" value="1"/>
</dbReference>
<evidence type="ECO:0000256" key="6">
    <source>
        <dbReference type="ARBA" id="ARBA00038449"/>
    </source>
</evidence>
<keyword evidence="10" id="KW-0812">Transmembrane</keyword>
<evidence type="ECO:0000256" key="1">
    <source>
        <dbReference type="ARBA" id="ARBA00004123"/>
    </source>
</evidence>
<dbReference type="InterPro" id="IPR001356">
    <property type="entry name" value="HD"/>
</dbReference>
<feature type="DNA-binding region" description="Homeobox" evidence="7">
    <location>
        <begin position="87"/>
        <end position="146"/>
    </location>
</feature>
<evidence type="ECO:0000256" key="7">
    <source>
        <dbReference type="PROSITE-ProRule" id="PRU00108"/>
    </source>
</evidence>
<dbReference type="Proteomes" id="UP000479000">
    <property type="component" value="Unassembled WGS sequence"/>
</dbReference>
<sequence length="298" mass="33381">MQAYRILPEVHPADRQHHLTQQAQAMLKNNVVPPSIVVDLLPPGYQATLNGNHHSHEPQLESPKKEDSKREFQNFHHDSPGNQESNIRRYRTAFTRDQLARLEKEFFKENYVSRPRRCELAAQLSLPESTIKVWFQNRRMKDKRQRMAMAWPYAVYTDPALAASLLQAAAAGLHYPYPAAAAAYYPRYSNYSHPIATPMASNPHQQLQPGVFCDDHPSPASSTATPALQIAPSDCDGSASCRCGIVNCVATSGGSRASFNPLSNYYQLIRCLLPIFIAICVYCNMISFGGRLNMCGNE</sequence>
<evidence type="ECO:0000313" key="13">
    <source>
        <dbReference type="Proteomes" id="UP000479000"/>
    </source>
</evidence>
<feature type="domain" description="Homeobox" evidence="11">
    <location>
        <begin position="85"/>
        <end position="145"/>
    </location>
</feature>
<dbReference type="CDD" id="cd00086">
    <property type="entry name" value="homeodomain"/>
    <property type="match status" value="1"/>
</dbReference>
<evidence type="ECO:0000313" key="12">
    <source>
        <dbReference type="EMBL" id="CAB0009121.1"/>
    </source>
</evidence>
<dbReference type="Pfam" id="PF00046">
    <property type="entry name" value="Homeodomain"/>
    <property type="match status" value="1"/>
</dbReference>
<keyword evidence="2" id="KW-0217">Developmental protein</keyword>
<dbReference type="GO" id="GO:0000981">
    <property type="term" value="F:DNA-binding transcription factor activity, RNA polymerase II-specific"/>
    <property type="evidence" value="ECO:0007669"/>
    <property type="project" value="InterPro"/>
</dbReference>
<feature type="compositionally biased region" description="Basic and acidic residues" evidence="9">
    <location>
        <begin position="54"/>
        <end position="79"/>
    </location>
</feature>
<keyword evidence="13" id="KW-1185">Reference proteome</keyword>
<accession>A0A6H5H694</accession>
<dbReference type="InterPro" id="IPR009057">
    <property type="entry name" value="Homeodomain-like_sf"/>
</dbReference>
<dbReference type="SUPFAM" id="SSF46689">
    <property type="entry name" value="Homeodomain-like"/>
    <property type="match status" value="1"/>
</dbReference>
<dbReference type="InterPro" id="IPR020479">
    <property type="entry name" value="HD_metazoa"/>
</dbReference>
<keyword evidence="5 7" id="KW-0539">Nucleus</keyword>
<comment type="similarity">
    <text evidence="6">Belongs to the even-skipped homeobox family.</text>
</comment>
<dbReference type="EMBL" id="CADCXU010021524">
    <property type="protein sequence ID" value="CAB0009121.1"/>
    <property type="molecule type" value="Genomic_DNA"/>
</dbReference>
<keyword evidence="10" id="KW-1133">Transmembrane helix</keyword>
<organism evidence="12 13">
    <name type="scientific">Nesidiocoris tenuis</name>
    <dbReference type="NCBI Taxonomy" id="355587"/>
    <lineage>
        <taxon>Eukaryota</taxon>
        <taxon>Metazoa</taxon>
        <taxon>Ecdysozoa</taxon>
        <taxon>Arthropoda</taxon>
        <taxon>Hexapoda</taxon>
        <taxon>Insecta</taxon>
        <taxon>Pterygota</taxon>
        <taxon>Neoptera</taxon>
        <taxon>Paraneoptera</taxon>
        <taxon>Hemiptera</taxon>
        <taxon>Heteroptera</taxon>
        <taxon>Panheteroptera</taxon>
        <taxon>Cimicomorpha</taxon>
        <taxon>Miridae</taxon>
        <taxon>Dicyphina</taxon>
        <taxon>Nesidiocoris</taxon>
    </lineage>
</organism>
<evidence type="ECO:0000256" key="10">
    <source>
        <dbReference type="SAM" id="Phobius"/>
    </source>
</evidence>
<keyword evidence="4 7" id="KW-0371">Homeobox</keyword>
<evidence type="ECO:0000256" key="4">
    <source>
        <dbReference type="ARBA" id="ARBA00023155"/>
    </source>
</evidence>
<dbReference type="OrthoDB" id="6159439at2759"/>
<feature type="transmembrane region" description="Helical" evidence="10">
    <location>
        <begin position="265"/>
        <end position="284"/>
    </location>
</feature>
<dbReference type="Gene3D" id="1.10.10.60">
    <property type="entry name" value="Homeodomain-like"/>
    <property type="match status" value="1"/>
</dbReference>